<dbReference type="EMBL" id="BMMT01000029">
    <property type="protein sequence ID" value="GGJ06843.1"/>
    <property type="molecule type" value="Genomic_DNA"/>
</dbReference>
<dbReference type="Pfam" id="PF13560">
    <property type="entry name" value="HTH_31"/>
    <property type="match status" value="1"/>
</dbReference>
<protein>
    <recommendedName>
        <fullName evidence="1">HTH cro/C1-type domain-containing protein</fullName>
    </recommendedName>
</protein>
<gene>
    <name evidence="2" type="ORF">GCM10011581_49740</name>
</gene>
<proteinExistence type="predicted"/>
<dbReference type="InterPro" id="IPR001387">
    <property type="entry name" value="Cro/C1-type_HTH"/>
</dbReference>
<reference evidence="2 3" key="1">
    <citation type="journal article" date="2014" name="Int. J. Syst. Evol. Microbiol.">
        <title>Complete genome sequence of Corynebacterium casei LMG S-19264T (=DSM 44701T), isolated from a smear-ripened cheese.</title>
        <authorList>
            <consortium name="US DOE Joint Genome Institute (JGI-PGF)"/>
            <person name="Walter F."/>
            <person name="Albersmeier A."/>
            <person name="Kalinowski J."/>
            <person name="Ruckert C."/>
        </authorList>
    </citation>
    <scope>NUCLEOTIDE SEQUENCE [LARGE SCALE GENOMIC DNA]</scope>
    <source>
        <strain evidence="2 3">CGMCC 4.7206</strain>
    </source>
</reference>
<dbReference type="AlphaFoldDB" id="A0A917NLJ9"/>
<evidence type="ECO:0000313" key="2">
    <source>
        <dbReference type="EMBL" id="GGJ06843.1"/>
    </source>
</evidence>
<feature type="domain" description="HTH cro/C1-type" evidence="1">
    <location>
        <begin position="38"/>
        <end position="60"/>
    </location>
</feature>
<organism evidence="2 3">
    <name type="scientific">Saccharopolyspora thermophila</name>
    <dbReference type="NCBI Taxonomy" id="89367"/>
    <lineage>
        <taxon>Bacteria</taxon>
        <taxon>Bacillati</taxon>
        <taxon>Actinomycetota</taxon>
        <taxon>Actinomycetes</taxon>
        <taxon>Pseudonocardiales</taxon>
        <taxon>Pseudonocardiaceae</taxon>
        <taxon>Saccharopolyspora</taxon>
    </lineage>
</organism>
<evidence type="ECO:0000313" key="3">
    <source>
        <dbReference type="Proteomes" id="UP000597989"/>
    </source>
</evidence>
<dbReference type="Proteomes" id="UP000597989">
    <property type="component" value="Unassembled WGS sequence"/>
</dbReference>
<sequence length="62" mass="6937">MMSSAAAAIQLSPAIWHTLRPAEEDKAMGQGSRFGVELRRLRRQAGLSLSELAERVYYTRDS</sequence>
<comment type="caution">
    <text evidence="2">The sequence shown here is derived from an EMBL/GenBank/DDBJ whole genome shotgun (WGS) entry which is preliminary data.</text>
</comment>
<name>A0A917NLJ9_9PSEU</name>
<evidence type="ECO:0000259" key="1">
    <source>
        <dbReference type="PROSITE" id="PS50943"/>
    </source>
</evidence>
<dbReference type="PROSITE" id="PS50943">
    <property type="entry name" value="HTH_CROC1"/>
    <property type="match status" value="1"/>
</dbReference>
<accession>A0A917NLJ9</accession>